<keyword evidence="1" id="KW-0812">Transmembrane</keyword>
<dbReference type="Proteomes" id="UP000887458">
    <property type="component" value="Unassembled WGS sequence"/>
</dbReference>
<accession>A0ABQ8J517</accession>
<gene>
    <name evidence="2" type="ORF">DERP_010458</name>
</gene>
<protein>
    <submittedName>
        <fullName evidence="2">Uncharacterized protein</fullName>
    </submittedName>
</protein>
<evidence type="ECO:0000313" key="3">
    <source>
        <dbReference type="Proteomes" id="UP000887458"/>
    </source>
</evidence>
<evidence type="ECO:0000313" key="2">
    <source>
        <dbReference type="EMBL" id="KAH9417643.1"/>
    </source>
</evidence>
<dbReference type="EMBL" id="NJHN03000075">
    <property type="protein sequence ID" value="KAH9417643.1"/>
    <property type="molecule type" value="Genomic_DNA"/>
</dbReference>
<evidence type="ECO:0000256" key="1">
    <source>
        <dbReference type="SAM" id="Phobius"/>
    </source>
</evidence>
<keyword evidence="1" id="KW-1133">Transmembrane helix</keyword>
<comment type="caution">
    <text evidence="2">The sequence shown here is derived from an EMBL/GenBank/DDBJ whole genome shotgun (WGS) entry which is preliminary data.</text>
</comment>
<reference evidence="2 3" key="1">
    <citation type="journal article" date="2018" name="J. Allergy Clin. Immunol.">
        <title>High-quality assembly of Dermatophagoides pteronyssinus genome and transcriptome reveals a wide range of novel allergens.</title>
        <authorList>
            <person name="Liu X.Y."/>
            <person name="Yang K.Y."/>
            <person name="Wang M.Q."/>
            <person name="Kwok J.S."/>
            <person name="Zeng X."/>
            <person name="Yang Z."/>
            <person name="Xiao X.J."/>
            <person name="Lau C.P."/>
            <person name="Li Y."/>
            <person name="Huang Z.M."/>
            <person name="Ba J.G."/>
            <person name="Yim A.K."/>
            <person name="Ouyang C.Y."/>
            <person name="Ngai S.M."/>
            <person name="Chan T.F."/>
            <person name="Leung E.L."/>
            <person name="Liu L."/>
            <person name="Liu Z.G."/>
            <person name="Tsui S.K."/>
        </authorList>
    </citation>
    <scope>NUCLEOTIDE SEQUENCE [LARGE SCALE GENOMIC DNA]</scope>
    <source>
        <strain evidence="2">Derp</strain>
    </source>
</reference>
<sequence>MQEMLWFVMNCIWTDLNAIFFTIVMNIFKLNTKKVEFFEVDVRSKSFLFSLTRYLYDNTEQIKAVSI</sequence>
<feature type="transmembrane region" description="Helical" evidence="1">
    <location>
        <begin position="6"/>
        <end position="28"/>
    </location>
</feature>
<keyword evidence="1" id="KW-0472">Membrane</keyword>
<reference evidence="2 3" key="2">
    <citation type="journal article" date="2022" name="Mol. Biol. Evol.">
        <title>Comparative Genomics Reveals Insights into the Divergent Evolution of Astigmatic Mites and Household Pest Adaptations.</title>
        <authorList>
            <person name="Xiong Q."/>
            <person name="Wan A.T."/>
            <person name="Liu X."/>
            <person name="Fung C.S."/>
            <person name="Xiao X."/>
            <person name="Malainual N."/>
            <person name="Hou J."/>
            <person name="Wang L."/>
            <person name="Wang M."/>
            <person name="Yang K.Y."/>
            <person name="Cui Y."/>
            <person name="Leung E.L."/>
            <person name="Nong W."/>
            <person name="Shin S.K."/>
            <person name="Au S.W."/>
            <person name="Jeong K.Y."/>
            <person name="Chew F.T."/>
            <person name="Hui J.H."/>
            <person name="Leung T.F."/>
            <person name="Tungtrongchitr A."/>
            <person name="Zhong N."/>
            <person name="Liu Z."/>
            <person name="Tsui S.K."/>
        </authorList>
    </citation>
    <scope>NUCLEOTIDE SEQUENCE [LARGE SCALE GENOMIC DNA]</scope>
    <source>
        <strain evidence="2">Derp</strain>
    </source>
</reference>
<name>A0ABQ8J517_DERPT</name>
<keyword evidence="3" id="KW-1185">Reference proteome</keyword>
<organism evidence="2 3">
    <name type="scientific">Dermatophagoides pteronyssinus</name>
    <name type="common">European house dust mite</name>
    <dbReference type="NCBI Taxonomy" id="6956"/>
    <lineage>
        <taxon>Eukaryota</taxon>
        <taxon>Metazoa</taxon>
        <taxon>Ecdysozoa</taxon>
        <taxon>Arthropoda</taxon>
        <taxon>Chelicerata</taxon>
        <taxon>Arachnida</taxon>
        <taxon>Acari</taxon>
        <taxon>Acariformes</taxon>
        <taxon>Sarcoptiformes</taxon>
        <taxon>Astigmata</taxon>
        <taxon>Psoroptidia</taxon>
        <taxon>Analgoidea</taxon>
        <taxon>Pyroglyphidae</taxon>
        <taxon>Dermatophagoidinae</taxon>
        <taxon>Dermatophagoides</taxon>
    </lineage>
</organism>
<proteinExistence type="predicted"/>